<evidence type="ECO:0000313" key="1">
    <source>
        <dbReference type="EMBL" id="KAL0636148.1"/>
    </source>
</evidence>
<dbReference type="EMBL" id="JBBBZM010000056">
    <property type="protein sequence ID" value="KAL0636148.1"/>
    <property type="molecule type" value="Genomic_DNA"/>
</dbReference>
<reference evidence="1 2" key="1">
    <citation type="submission" date="2024-02" db="EMBL/GenBank/DDBJ databases">
        <title>Discinaceae phylogenomics.</title>
        <authorList>
            <person name="Dirks A.C."/>
            <person name="James T.Y."/>
        </authorList>
    </citation>
    <scope>NUCLEOTIDE SEQUENCE [LARGE SCALE GENOMIC DNA]</scope>
    <source>
        <strain evidence="1 2">ACD0624</strain>
    </source>
</reference>
<proteinExistence type="predicted"/>
<protein>
    <submittedName>
        <fullName evidence="1">Uncharacterized protein</fullName>
    </submittedName>
</protein>
<keyword evidence="2" id="KW-1185">Reference proteome</keyword>
<comment type="caution">
    <text evidence="1">The sequence shown here is derived from an EMBL/GenBank/DDBJ whole genome shotgun (WGS) entry which is preliminary data.</text>
</comment>
<name>A0ABR3GJN0_9PEZI</name>
<accession>A0ABR3GJN0</accession>
<gene>
    <name evidence="1" type="ORF">Q9L58_004937</name>
</gene>
<evidence type="ECO:0000313" key="2">
    <source>
        <dbReference type="Proteomes" id="UP001447188"/>
    </source>
</evidence>
<organism evidence="1 2">
    <name type="scientific">Discina gigas</name>
    <dbReference type="NCBI Taxonomy" id="1032678"/>
    <lineage>
        <taxon>Eukaryota</taxon>
        <taxon>Fungi</taxon>
        <taxon>Dikarya</taxon>
        <taxon>Ascomycota</taxon>
        <taxon>Pezizomycotina</taxon>
        <taxon>Pezizomycetes</taxon>
        <taxon>Pezizales</taxon>
        <taxon>Discinaceae</taxon>
        <taxon>Discina</taxon>
    </lineage>
</organism>
<sequence length="95" mass="10304">MSESLCTSPHNAVTRLQQTLDKSDTKVFTGLKYESEGSETSQQLEIGSSGSSIRVATCAARGIVAGLFGRRKRSAASLNDVAHIQFDKRTEKWGL</sequence>
<dbReference type="Proteomes" id="UP001447188">
    <property type="component" value="Unassembled WGS sequence"/>
</dbReference>